<protein>
    <submittedName>
        <fullName evidence="1">Uncharacterized protein</fullName>
    </submittedName>
</protein>
<keyword evidence="2" id="KW-1185">Reference proteome</keyword>
<evidence type="ECO:0000313" key="2">
    <source>
        <dbReference type="Proteomes" id="UP001139103"/>
    </source>
</evidence>
<comment type="caution">
    <text evidence="1">The sequence shown here is derived from an EMBL/GenBank/DDBJ whole genome shotgun (WGS) entry which is preliminary data.</text>
</comment>
<organism evidence="1 2">
    <name type="scientific">Blastopirellula sediminis</name>
    <dbReference type="NCBI Taxonomy" id="2894196"/>
    <lineage>
        <taxon>Bacteria</taxon>
        <taxon>Pseudomonadati</taxon>
        <taxon>Planctomycetota</taxon>
        <taxon>Planctomycetia</taxon>
        <taxon>Pirellulales</taxon>
        <taxon>Pirellulaceae</taxon>
        <taxon>Blastopirellula</taxon>
    </lineage>
</organism>
<dbReference type="AlphaFoldDB" id="A0A9X1SHV8"/>
<evidence type="ECO:0000313" key="1">
    <source>
        <dbReference type="EMBL" id="MCC9627539.1"/>
    </source>
</evidence>
<reference evidence="1" key="1">
    <citation type="submission" date="2021-11" db="EMBL/GenBank/DDBJ databases">
        <title>Genome sequence.</title>
        <authorList>
            <person name="Sun Q."/>
        </authorList>
    </citation>
    <scope>NUCLEOTIDE SEQUENCE</scope>
    <source>
        <strain evidence="1">JC732</strain>
    </source>
</reference>
<dbReference type="Proteomes" id="UP001139103">
    <property type="component" value="Unassembled WGS sequence"/>
</dbReference>
<dbReference type="EMBL" id="JAJKFT010000004">
    <property type="protein sequence ID" value="MCC9627539.1"/>
    <property type="molecule type" value="Genomic_DNA"/>
</dbReference>
<proteinExistence type="predicted"/>
<gene>
    <name evidence="1" type="ORF">LOC68_03965</name>
</gene>
<sequence length="608" mass="67288">MAKWIQEFPAKEASIADEIGGAQGEFKPVTVEQAAKAKQQLEQAMSVLEKFIHHSGKATEEGWKSFLRWDELTEQLAAETPDLATLERCYLRFNSGAKGMEYPRFSAVRKALRQYIDLQFFATTPQFKEMYEMQLGLLSENLKKYQADPNPDDAAAIGAQLGWLAQGGQIPELVADARKSLNHPNLFLSASERFVGYGIHRKVDDVAPVRDNILGTSIHGTGRTVGELKVDLVPNLMAAQLQLVLDAVTSTNNVGYNGPVTVHSSGVTSVHGTKTLLVDPEGVRGLPATAVCDTDTTFNSINASSAIARRIGTSKAYEQKSQAEAIGSRHAEQRVARRLDEQTVDFLKDANTRLKKEVRQPLDSRGEFPEFFNISSTSDELNVIMLKANRFQLAAPDAPPTPAPQAADVAVQMHESMPTNMAEVLVGGMKLTDVKMVDILKERGTEIPEELQITPDKDPWSITFDYHRPVEVRFSKDRVEITIRGRQFTRGDTEFNDTVKISAVYTVERGEKGAKLTRDGDVNVEFIGKEKQGIRVITFKTFLHKKFTALFEPEVVGEGLKLKGRWEGAGPLQMEDLVVDEGWATIGWVMPPEKTAKKDLASSAKSLK</sequence>
<accession>A0A9X1SHV8</accession>
<dbReference type="RefSeq" id="WP_230216006.1">
    <property type="nucleotide sequence ID" value="NZ_JAJKFT010000004.1"/>
</dbReference>
<name>A0A9X1SHV8_9BACT</name>